<sequence>MKHIEPRASQGVFSWETMRANFKKTEGDYLEATIELDGVNVVVMDDFGGDRYQAGENIDICLSVGIHYEDEEWESMFSGNPEAKRELDHQWGWRYRAYGIVTEIDPEVIVDVGITHLSAPIETSDPRLVGESIAFTIYRLDAHSS</sequence>
<protein>
    <submittedName>
        <fullName evidence="1">Uncharacterized protein</fullName>
    </submittedName>
</protein>
<dbReference type="AlphaFoldDB" id="A0A511QJD4"/>
<keyword evidence="2" id="KW-1185">Reference proteome</keyword>
<proteinExistence type="predicted"/>
<evidence type="ECO:0000313" key="2">
    <source>
        <dbReference type="Proteomes" id="UP000321922"/>
    </source>
</evidence>
<gene>
    <name evidence="1" type="ORF">VSA01S_35030</name>
</gene>
<name>A0A511QJD4_9VIBR</name>
<dbReference type="OrthoDB" id="7041856at2"/>
<dbReference type="RefSeq" id="WP_145993921.1">
    <property type="nucleotide sequence ID" value="NZ_BAOJ01000187.1"/>
</dbReference>
<accession>A0A511QJD4</accession>
<dbReference type="Proteomes" id="UP000321922">
    <property type="component" value="Unassembled WGS sequence"/>
</dbReference>
<organism evidence="1 2">
    <name type="scientific">Vibrio sagamiensis NBRC 104589</name>
    <dbReference type="NCBI Taxonomy" id="1219064"/>
    <lineage>
        <taxon>Bacteria</taxon>
        <taxon>Pseudomonadati</taxon>
        <taxon>Pseudomonadota</taxon>
        <taxon>Gammaproteobacteria</taxon>
        <taxon>Vibrionales</taxon>
        <taxon>Vibrionaceae</taxon>
        <taxon>Vibrio</taxon>
    </lineage>
</organism>
<reference evidence="1 2" key="1">
    <citation type="submission" date="2019-07" db="EMBL/GenBank/DDBJ databases">
        <title>Whole genome shotgun sequence of Vibrio sagamiensis NBRC 104589.</title>
        <authorList>
            <person name="Hosoyama A."/>
            <person name="Uohara A."/>
            <person name="Ohji S."/>
            <person name="Ichikawa N."/>
        </authorList>
    </citation>
    <scope>NUCLEOTIDE SEQUENCE [LARGE SCALE GENOMIC DNA]</scope>
    <source>
        <strain evidence="1 2">NBRC 104589</strain>
    </source>
</reference>
<comment type="caution">
    <text evidence="1">The sequence shown here is derived from an EMBL/GenBank/DDBJ whole genome shotgun (WGS) entry which is preliminary data.</text>
</comment>
<dbReference type="EMBL" id="BJXJ01000052">
    <property type="protein sequence ID" value="GEM77391.1"/>
    <property type="molecule type" value="Genomic_DNA"/>
</dbReference>
<evidence type="ECO:0000313" key="1">
    <source>
        <dbReference type="EMBL" id="GEM77391.1"/>
    </source>
</evidence>